<gene>
    <name evidence="1" type="ORF">H9651_02290</name>
</gene>
<accession>A0ABR8RZ18</accession>
<comment type="caution">
    <text evidence="1">The sequence shown here is derived from an EMBL/GenBank/DDBJ whole genome shotgun (WGS) entry which is preliminary data.</text>
</comment>
<keyword evidence="2" id="KW-1185">Reference proteome</keyword>
<name>A0ABR8RZ18_9MICO</name>
<dbReference type="Proteomes" id="UP000648352">
    <property type="component" value="Unassembled WGS sequence"/>
</dbReference>
<evidence type="ECO:0000313" key="1">
    <source>
        <dbReference type="EMBL" id="MBD7956462.1"/>
    </source>
</evidence>
<dbReference type="EMBL" id="JACSQP010000001">
    <property type="protein sequence ID" value="MBD7956462.1"/>
    <property type="molecule type" value="Genomic_DNA"/>
</dbReference>
<organism evidence="1 2">
    <name type="scientific">Microbacterium pullorum</name>
    <dbReference type="NCBI Taxonomy" id="2762236"/>
    <lineage>
        <taxon>Bacteria</taxon>
        <taxon>Bacillati</taxon>
        <taxon>Actinomycetota</taxon>
        <taxon>Actinomycetes</taxon>
        <taxon>Micrococcales</taxon>
        <taxon>Microbacteriaceae</taxon>
        <taxon>Microbacterium</taxon>
    </lineage>
</organism>
<protein>
    <submittedName>
        <fullName evidence="1">Gamma-glutamylcyclotransferase</fullName>
    </submittedName>
</protein>
<dbReference type="Gene3D" id="3.10.490.10">
    <property type="entry name" value="Gamma-glutamyl cyclotransferase-like"/>
    <property type="match status" value="1"/>
</dbReference>
<dbReference type="RefSeq" id="WP_191717461.1">
    <property type="nucleotide sequence ID" value="NZ_JACSQP010000001.1"/>
</dbReference>
<proteinExistence type="predicted"/>
<sequence>MGEGELLFSYGAFGGDELQLDTFGRVVHAEQDVLPGYVTEAAPATDPRLVDRIGPVPKRRLRHTGDALDKVVGRTLHLSVEELDAADDLVTPLLRRTPVRLASGRSAWVYVAVDA</sequence>
<evidence type="ECO:0000313" key="2">
    <source>
        <dbReference type="Proteomes" id="UP000648352"/>
    </source>
</evidence>
<reference evidence="1 2" key="1">
    <citation type="submission" date="2020-08" db="EMBL/GenBank/DDBJ databases">
        <title>A Genomic Blueprint of the Chicken Gut Microbiome.</title>
        <authorList>
            <person name="Gilroy R."/>
            <person name="Ravi A."/>
            <person name="Getino M."/>
            <person name="Pursley I."/>
            <person name="Horton D.L."/>
            <person name="Alikhan N.-F."/>
            <person name="Baker D."/>
            <person name="Gharbi K."/>
            <person name="Hall N."/>
            <person name="Watson M."/>
            <person name="Adriaenssens E.M."/>
            <person name="Foster-Nyarko E."/>
            <person name="Jarju S."/>
            <person name="Secka A."/>
            <person name="Antonio M."/>
            <person name="Oren A."/>
            <person name="Chaudhuri R."/>
            <person name="La Ragione R.M."/>
            <person name="Hildebrand F."/>
            <person name="Pallen M.J."/>
        </authorList>
    </citation>
    <scope>NUCLEOTIDE SEQUENCE [LARGE SCALE GENOMIC DNA]</scope>
    <source>
        <strain evidence="1 2">Sa4CUA7</strain>
    </source>
</reference>